<protein>
    <submittedName>
        <fullName evidence="3">Uncharacterized protein</fullName>
    </submittedName>
</protein>
<feature type="transmembrane region" description="Helical" evidence="1">
    <location>
        <begin position="342"/>
        <end position="362"/>
    </location>
</feature>
<dbReference type="AlphaFoldDB" id="A0A915IDR0"/>
<name>A0A915IDR0_ROMCU</name>
<evidence type="ECO:0000313" key="3">
    <source>
        <dbReference type="WBParaSite" id="nRc.2.0.1.t11341-RA"/>
    </source>
</evidence>
<dbReference type="Proteomes" id="UP000887565">
    <property type="component" value="Unplaced"/>
</dbReference>
<keyword evidence="1" id="KW-1133">Transmembrane helix</keyword>
<proteinExistence type="predicted"/>
<evidence type="ECO:0000256" key="1">
    <source>
        <dbReference type="SAM" id="Phobius"/>
    </source>
</evidence>
<organism evidence="2 3">
    <name type="scientific">Romanomermis culicivorax</name>
    <name type="common">Nematode worm</name>
    <dbReference type="NCBI Taxonomy" id="13658"/>
    <lineage>
        <taxon>Eukaryota</taxon>
        <taxon>Metazoa</taxon>
        <taxon>Ecdysozoa</taxon>
        <taxon>Nematoda</taxon>
        <taxon>Enoplea</taxon>
        <taxon>Dorylaimia</taxon>
        <taxon>Mermithida</taxon>
        <taxon>Mermithoidea</taxon>
        <taxon>Mermithidae</taxon>
        <taxon>Romanomermis</taxon>
    </lineage>
</organism>
<accession>A0A915IDR0</accession>
<sequence>MHGNHFVCMMPELIPKFQNNCSENGNFINVGHFTDIVQNLLSAKSKSILEKTQILYNLLLSKSFSLRRRQESIWDDFGRQKLESLFSTKDGHRNSGDIFLLFVHTNKDSTTTKIWFLDEKKNLDDVKNGTNKLAKNVLEKINQEGRNDKESKDDRFMLIMRHCPRSDSSSSTNRQKAPGKVEKQLAVVYNKIIKEENTDEHHQSRYHNSIVLVVVMNLDQIQIDQCNKGGQNAVSENICSKTEFMKRHWVINFNVRVRPAEANFLHRTWQLPKQCTYGNRTLDFRMDAYNCCCSITSHFDRRITFCYSPDKRAAVINHFTQFCPGFNSWNKKYGYGDQFRRVLLFIGCLFCIVVFSAIIVELSRRSCQRKLSTKSYKDLTDNDL</sequence>
<reference evidence="3" key="1">
    <citation type="submission" date="2022-11" db="UniProtKB">
        <authorList>
            <consortium name="WormBaseParasite"/>
        </authorList>
    </citation>
    <scope>IDENTIFICATION</scope>
</reference>
<evidence type="ECO:0000313" key="2">
    <source>
        <dbReference type="Proteomes" id="UP000887565"/>
    </source>
</evidence>
<dbReference type="WBParaSite" id="nRc.2.0.1.t11341-RA">
    <property type="protein sequence ID" value="nRc.2.0.1.t11341-RA"/>
    <property type="gene ID" value="nRc.2.0.1.g11341"/>
</dbReference>
<keyword evidence="2" id="KW-1185">Reference proteome</keyword>
<keyword evidence="1" id="KW-0472">Membrane</keyword>
<keyword evidence="1" id="KW-0812">Transmembrane</keyword>